<dbReference type="InterPro" id="IPR013968">
    <property type="entry name" value="PKS_KR"/>
</dbReference>
<dbReference type="FunFam" id="3.40.50.720:FF:000209">
    <property type="entry name" value="Polyketide synthase Pks12"/>
    <property type="match status" value="1"/>
</dbReference>
<keyword evidence="2" id="KW-0597">Phosphoprotein</keyword>
<reference evidence="5 6" key="1">
    <citation type="submission" date="2019-08" db="EMBL/GenBank/DDBJ databases">
        <authorList>
            <person name="Alioto T."/>
            <person name="Alioto T."/>
            <person name="Gomez Garrido J."/>
        </authorList>
    </citation>
    <scope>NUCLEOTIDE SEQUENCE [LARGE SCALE GENOMIC DNA]</scope>
</reference>
<dbReference type="InterPro" id="IPR009081">
    <property type="entry name" value="PP-bd_ACP"/>
</dbReference>
<evidence type="ECO:0000256" key="1">
    <source>
        <dbReference type="ARBA" id="ARBA00022450"/>
    </source>
</evidence>
<dbReference type="GO" id="GO:0031177">
    <property type="term" value="F:phosphopantetheine binding"/>
    <property type="evidence" value="ECO:0007669"/>
    <property type="project" value="InterPro"/>
</dbReference>
<evidence type="ECO:0000313" key="6">
    <source>
        <dbReference type="Proteomes" id="UP000325440"/>
    </source>
</evidence>
<feature type="domain" description="Carrier" evidence="4">
    <location>
        <begin position="650"/>
        <end position="730"/>
    </location>
</feature>
<dbReference type="SUPFAM" id="SSF47336">
    <property type="entry name" value="ACP-like"/>
    <property type="match status" value="1"/>
</dbReference>
<dbReference type="GO" id="GO:0006633">
    <property type="term" value="P:fatty acid biosynthetic process"/>
    <property type="evidence" value="ECO:0007669"/>
    <property type="project" value="TreeGrafter"/>
</dbReference>
<dbReference type="PANTHER" id="PTHR43775:SF23">
    <property type="entry name" value="FATTY ACID SYNTHASE 3"/>
    <property type="match status" value="1"/>
</dbReference>
<dbReference type="CDD" id="cd08954">
    <property type="entry name" value="KR_1_FAS_SDR_x"/>
    <property type="match status" value="1"/>
</dbReference>
<dbReference type="InterPro" id="IPR050091">
    <property type="entry name" value="PKS_NRPS_Biosynth_Enz"/>
</dbReference>
<dbReference type="Pfam" id="PF08659">
    <property type="entry name" value="KR"/>
    <property type="match status" value="1"/>
</dbReference>
<dbReference type="EMBL" id="CABPRJ010000614">
    <property type="protein sequence ID" value="VVC31173.1"/>
    <property type="molecule type" value="Genomic_DNA"/>
</dbReference>
<dbReference type="InterPro" id="IPR011032">
    <property type="entry name" value="GroES-like_sf"/>
</dbReference>
<dbReference type="InterPro" id="IPR057326">
    <property type="entry name" value="KR_dom"/>
</dbReference>
<keyword evidence="6" id="KW-1185">Reference proteome</keyword>
<dbReference type="PANTHER" id="PTHR43775">
    <property type="entry name" value="FATTY ACID SYNTHASE"/>
    <property type="match status" value="1"/>
</dbReference>
<dbReference type="SMART" id="SM00822">
    <property type="entry name" value="PKS_KR"/>
    <property type="match status" value="1"/>
</dbReference>
<dbReference type="Pfam" id="PF21149">
    <property type="entry name" value="FAS_pseudo-KR"/>
    <property type="match status" value="1"/>
</dbReference>
<dbReference type="AlphaFoldDB" id="A0A5E4MLC0"/>
<dbReference type="Gene3D" id="3.90.180.10">
    <property type="entry name" value="Medium-chain alcohol dehydrogenases, catalytic domain"/>
    <property type="match status" value="1"/>
</dbReference>
<evidence type="ECO:0000259" key="4">
    <source>
        <dbReference type="PROSITE" id="PS50075"/>
    </source>
</evidence>
<dbReference type="Pfam" id="PF13602">
    <property type="entry name" value="ADH_zinc_N_2"/>
    <property type="match status" value="1"/>
</dbReference>
<dbReference type="InterPro" id="IPR036736">
    <property type="entry name" value="ACP-like_sf"/>
</dbReference>
<dbReference type="SMART" id="SM00829">
    <property type="entry name" value="PKS_ER"/>
    <property type="match status" value="1"/>
</dbReference>
<feature type="non-terminal residue" evidence="5">
    <location>
        <position position="1"/>
    </location>
</feature>
<name>A0A5E4MLC0_9HEMI</name>
<dbReference type="SUPFAM" id="SSF51735">
    <property type="entry name" value="NAD(P)-binding Rossmann-fold domains"/>
    <property type="match status" value="2"/>
</dbReference>
<accession>A0A5E4MLC0</accession>
<dbReference type="OrthoDB" id="329835at2759"/>
<organism evidence="5 6">
    <name type="scientific">Cinara cedri</name>
    <dbReference type="NCBI Taxonomy" id="506608"/>
    <lineage>
        <taxon>Eukaryota</taxon>
        <taxon>Metazoa</taxon>
        <taxon>Ecdysozoa</taxon>
        <taxon>Arthropoda</taxon>
        <taxon>Hexapoda</taxon>
        <taxon>Insecta</taxon>
        <taxon>Pterygota</taxon>
        <taxon>Neoptera</taxon>
        <taxon>Paraneoptera</taxon>
        <taxon>Hemiptera</taxon>
        <taxon>Sternorrhyncha</taxon>
        <taxon>Aphidomorpha</taxon>
        <taxon>Aphidoidea</taxon>
        <taxon>Aphididae</taxon>
        <taxon>Lachninae</taxon>
        <taxon>Cinara</taxon>
    </lineage>
</organism>
<proteinExistence type="predicted"/>
<dbReference type="SMART" id="SM00823">
    <property type="entry name" value="PKS_PP"/>
    <property type="match status" value="1"/>
</dbReference>
<dbReference type="SUPFAM" id="SSF50129">
    <property type="entry name" value="GroES-like"/>
    <property type="match status" value="1"/>
</dbReference>
<dbReference type="Gene3D" id="1.10.1200.10">
    <property type="entry name" value="ACP-like"/>
    <property type="match status" value="1"/>
</dbReference>
<gene>
    <name evidence="5" type="ORF">CINCED_3A017392</name>
</gene>
<dbReference type="InterPro" id="IPR020843">
    <property type="entry name" value="ER"/>
</dbReference>
<dbReference type="Proteomes" id="UP000325440">
    <property type="component" value="Unassembled WGS sequence"/>
</dbReference>
<evidence type="ECO:0000313" key="5">
    <source>
        <dbReference type="EMBL" id="VVC31173.1"/>
    </source>
</evidence>
<dbReference type="GO" id="GO:0016491">
    <property type="term" value="F:oxidoreductase activity"/>
    <property type="evidence" value="ECO:0007669"/>
    <property type="project" value="InterPro"/>
</dbReference>
<dbReference type="InterPro" id="IPR049391">
    <property type="entry name" value="FAS_pseudo-KR"/>
</dbReference>
<dbReference type="InterPro" id="IPR020806">
    <property type="entry name" value="PKS_PP-bd"/>
</dbReference>
<sequence length="739" mass="81724">RESGGDRTRCVFIMDENAPAFSLDEPLYKNQLKKDLALNVYKNNVWGSYRHLLLEPPSLVESQHSCANTTIRGDLSSFKWLDAPIVPYSQNPENSNVVHNYYCAVNFKDIMLATGKLAPDVVVKGRINQENLLGFEYAGRNEKGERVMGLVGSKALSNLIECDPYFLWKVPDPWSLEDAATVPVVYGTALYSFVISGRIKRGDSVLIHAGSGGVGQAAINLALFYGCEVFTTVGTPEKKEFIKTHFPLIPESHIGNSRDTSFEQMIMMETNGKGVDMVLNSLSDEKLLASVRCLATGGRFLEIGKFDLANNIMLGMESFLKDISFHGVMLDTLFTSAAKFKHSLQCLVQEHIDLGAIKPLVRTVFECDQVEQAFRYMASGKNIGKVLLKLRTEEKERVIKAMPIPQIAHPKVMFDKNSSCIICGGLGGFGLELVDWIVLRNAKNIIITTRVGIRNGYQALRKRVWELYGVKVVISTADITTEDGVKQLLNEANQLGPVSSIFNLAVVLKDALFENQTEENFIASAGPKAIATALLDKYSRIMCPELKHFVIFSSVSCGRGNTGQTNYGMSNSVMERICEIRKSEGLPGLAIEWGAVGDVGLVADKAEENQEVVIGGTLQQKIDNCLEIMDHLLTQKNYPIVSSMVVAEKRASSSNTGTIVDTVINMLGLRDLKTISLHSTLAEFGLDSIITVEIKQIFERQFEVFLTSHEIRNITLSKLQELAASDVKENKLGLMNPRQ</sequence>
<dbReference type="GO" id="GO:0004312">
    <property type="term" value="F:fatty acid synthase activity"/>
    <property type="evidence" value="ECO:0007669"/>
    <property type="project" value="TreeGrafter"/>
</dbReference>
<evidence type="ECO:0000256" key="3">
    <source>
        <dbReference type="ARBA" id="ARBA00022679"/>
    </source>
</evidence>
<dbReference type="PROSITE" id="PS50075">
    <property type="entry name" value="CARRIER"/>
    <property type="match status" value="1"/>
</dbReference>
<dbReference type="Pfam" id="PF00550">
    <property type="entry name" value="PP-binding"/>
    <property type="match status" value="1"/>
</dbReference>
<dbReference type="Gene3D" id="3.40.50.720">
    <property type="entry name" value="NAD(P)-binding Rossmann-like Domain"/>
    <property type="match status" value="1"/>
</dbReference>
<protein>
    <submittedName>
        <fullName evidence="5">Polyketide synthase, phosphopantetheine-binding domain,Polyketide synthase, ketoreductase</fullName>
    </submittedName>
</protein>
<keyword evidence="3" id="KW-0808">Transferase</keyword>
<keyword evidence="1" id="KW-0596">Phosphopantetheine</keyword>
<evidence type="ECO:0000256" key="2">
    <source>
        <dbReference type="ARBA" id="ARBA00022553"/>
    </source>
</evidence>
<dbReference type="InterPro" id="IPR036291">
    <property type="entry name" value="NAD(P)-bd_dom_sf"/>
</dbReference>
<dbReference type="CDD" id="cd05195">
    <property type="entry name" value="enoyl_red"/>
    <property type="match status" value="1"/>
</dbReference>